<reference evidence="2 3" key="1">
    <citation type="submission" date="2021-09" db="EMBL/GenBank/DDBJ databases">
        <title>Genomic insights and catalytic innovation underlie evolution of tropane alkaloids biosynthesis.</title>
        <authorList>
            <person name="Wang Y.-J."/>
            <person name="Tian T."/>
            <person name="Huang J.-P."/>
            <person name="Huang S.-X."/>
        </authorList>
    </citation>
    <scope>NUCLEOTIDE SEQUENCE [LARGE SCALE GENOMIC DNA]</scope>
    <source>
        <strain evidence="2">KIB-2018</strain>
        <tissue evidence="2">Leaf</tissue>
    </source>
</reference>
<dbReference type="PANTHER" id="PTHR33108">
    <property type="entry name" value="OS01G0745000 PROTEIN"/>
    <property type="match status" value="1"/>
</dbReference>
<gene>
    <name evidence="2" type="ORF">K2173_016264</name>
</gene>
<accession>A0AAV8SGF7</accession>
<protein>
    <recommendedName>
        <fullName evidence="4">DUF1677 family protein</fullName>
    </recommendedName>
</protein>
<evidence type="ECO:0008006" key="4">
    <source>
        <dbReference type="Google" id="ProtNLM"/>
    </source>
</evidence>
<proteinExistence type="predicted"/>
<organism evidence="2 3">
    <name type="scientific">Erythroxylum novogranatense</name>
    <dbReference type="NCBI Taxonomy" id="1862640"/>
    <lineage>
        <taxon>Eukaryota</taxon>
        <taxon>Viridiplantae</taxon>
        <taxon>Streptophyta</taxon>
        <taxon>Embryophyta</taxon>
        <taxon>Tracheophyta</taxon>
        <taxon>Spermatophyta</taxon>
        <taxon>Magnoliopsida</taxon>
        <taxon>eudicotyledons</taxon>
        <taxon>Gunneridae</taxon>
        <taxon>Pentapetalae</taxon>
        <taxon>rosids</taxon>
        <taxon>fabids</taxon>
        <taxon>Malpighiales</taxon>
        <taxon>Erythroxylaceae</taxon>
        <taxon>Erythroxylum</taxon>
    </lineage>
</organism>
<dbReference type="Pfam" id="PF07911">
    <property type="entry name" value="DUF1677"/>
    <property type="match status" value="1"/>
</dbReference>
<dbReference type="Proteomes" id="UP001159364">
    <property type="component" value="Linkage Group LG11"/>
</dbReference>
<dbReference type="PANTHER" id="PTHR33108:SF56">
    <property type="entry name" value="DUF1677 FAMILY PROTEIN"/>
    <property type="match status" value="1"/>
</dbReference>
<evidence type="ECO:0000313" key="3">
    <source>
        <dbReference type="Proteomes" id="UP001159364"/>
    </source>
</evidence>
<name>A0AAV8SGF7_9ROSI</name>
<comment type="caution">
    <text evidence="2">The sequence shown here is derived from an EMBL/GenBank/DDBJ whole genome shotgun (WGS) entry which is preliminary data.</text>
</comment>
<evidence type="ECO:0000313" key="2">
    <source>
        <dbReference type="EMBL" id="KAJ8751083.1"/>
    </source>
</evidence>
<evidence type="ECO:0000256" key="1">
    <source>
        <dbReference type="SAM" id="MobiDB-lite"/>
    </source>
</evidence>
<keyword evidence="3" id="KW-1185">Reference proteome</keyword>
<feature type="compositionally biased region" description="Polar residues" evidence="1">
    <location>
        <begin position="122"/>
        <end position="133"/>
    </location>
</feature>
<dbReference type="EMBL" id="JAIWQS010000011">
    <property type="protein sequence ID" value="KAJ8751083.1"/>
    <property type="molecule type" value="Genomic_DNA"/>
</dbReference>
<dbReference type="AlphaFoldDB" id="A0AAV8SGF7"/>
<feature type="region of interest" description="Disordered" evidence="1">
    <location>
        <begin position="109"/>
        <end position="133"/>
    </location>
</feature>
<sequence length="133" mass="14706">MATTTAVSKDAKAGGAQSEVEFAQCECCGLTEECTPEYIAHVRDMHGGRWICGLCAEAVQDETRRSKRDITAEQALKLHMKFCQQFISSRPPTNPTEDLISAMKQLLRRTLDSPRKRKGSVFPTSSTASHSKD</sequence>
<dbReference type="InterPro" id="IPR012876">
    <property type="entry name" value="DUF1677_pln"/>
</dbReference>